<dbReference type="EMBL" id="VFLP01000097">
    <property type="protein sequence ID" value="TRX88190.1"/>
    <property type="molecule type" value="Genomic_DNA"/>
</dbReference>
<dbReference type="OrthoDB" id="4890181at2759"/>
<name>A0A553HJQ9_9PEZI</name>
<dbReference type="Proteomes" id="UP000319160">
    <property type="component" value="Unassembled WGS sequence"/>
</dbReference>
<comment type="caution">
    <text evidence="1">The sequence shown here is derived from an EMBL/GenBank/DDBJ whole genome shotgun (WGS) entry which is preliminary data.</text>
</comment>
<accession>A0A553HJQ9</accession>
<reference evidence="2" key="1">
    <citation type="submission" date="2019-06" db="EMBL/GenBank/DDBJ databases">
        <title>Draft genome sequence of the griseofulvin-producing fungus Xylaria cubensis strain G536.</title>
        <authorList>
            <person name="Mead M.E."/>
            <person name="Raja H.A."/>
            <person name="Steenwyk J.L."/>
            <person name="Knowles S.L."/>
            <person name="Oberlies N.H."/>
            <person name="Rokas A."/>
        </authorList>
    </citation>
    <scope>NUCLEOTIDE SEQUENCE [LARGE SCALE GENOMIC DNA]</scope>
    <source>
        <strain evidence="2">G536</strain>
    </source>
</reference>
<dbReference type="STRING" id="2512241.A0A553HJQ9"/>
<sequence length="297" mass="33113">MVDGQHKTTNSCRLINSTEVAAMHVEDRYNLTQKAPRSRRYPLYDIMRRRQTKSVLALQSRTVRAVLADSDLRVGIVACRVTAFTVREPMLPNKEDYTAERVSIILCKSNDDDKHGCGADELLDDALIIDYFSQVAAVLTKPSIPERRGMFGHGTSANQETLLQNGILAACAHVNDRMRDAKLDDANRLTVRLPNNLCVAIVIEAVEQIGCPLQKATPGQALPKRKDAPQHHKLVDWLSIHMPVPDTTSDIILLEPLQAIDHWINDHKIVNRVGRNLTDVVNDRKDGPQILSGNPKG</sequence>
<evidence type="ECO:0000313" key="2">
    <source>
        <dbReference type="Proteomes" id="UP000319160"/>
    </source>
</evidence>
<proteinExistence type="predicted"/>
<gene>
    <name evidence="1" type="ORF">FHL15_010939</name>
</gene>
<keyword evidence="2" id="KW-1185">Reference proteome</keyword>
<evidence type="ECO:0000313" key="1">
    <source>
        <dbReference type="EMBL" id="TRX88190.1"/>
    </source>
</evidence>
<organism evidence="1 2">
    <name type="scientific">Xylaria flabelliformis</name>
    <dbReference type="NCBI Taxonomy" id="2512241"/>
    <lineage>
        <taxon>Eukaryota</taxon>
        <taxon>Fungi</taxon>
        <taxon>Dikarya</taxon>
        <taxon>Ascomycota</taxon>
        <taxon>Pezizomycotina</taxon>
        <taxon>Sordariomycetes</taxon>
        <taxon>Xylariomycetidae</taxon>
        <taxon>Xylariales</taxon>
        <taxon>Xylariaceae</taxon>
        <taxon>Xylaria</taxon>
    </lineage>
</organism>
<protein>
    <submittedName>
        <fullName evidence="1">Uncharacterized protein</fullName>
    </submittedName>
</protein>
<dbReference type="AlphaFoldDB" id="A0A553HJQ9"/>